<evidence type="ECO:0000259" key="2">
    <source>
        <dbReference type="Pfam" id="PF16220"/>
    </source>
</evidence>
<dbReference type="RefSeq" id="WP_125243227.1">
    <property type="nucleotide sequence ID" value="NZ_RSED01000007.1"/>
</dbReference>
<dbReference type="Pfam" id="PF04773">
    <property type="entry name" value="FecR"/>
    <property type="match status" value="1"/>
</dbReference>
<feature type="domain" description="FecR protein" evidence="1">
    <location>
        <begin position="113"/>
        <end position="212"/>
    </location>
</feature>
<dbReference type="PANTHER" id="PTHR30273:SF2">
    <property type="entry name" value="PROTEIN FECR"/>
    <property type="match status" value="1"/>
</dbReference>
<dbReference type="Gene3D" id="2.60.120.1440">
    <property type="match status" value="1"/>
</dbReference>
<protein>
    <submittedName>
        <fullName evidence="3">DUF4880 domain-containing protein</fullName>
    </submittedName>
</protein>
<evidence type="ECO:0000313" key="3">
    <source>
        <dbReference type="EMBL" id="RRS04320.1"/>
    </source>
</evidence>
<name>A0A3R8T1Y6_9BURK</name>
<organism evidence="3 4">
    <name type="scientific">Aquabacterium soli</name>
    <dbReference type="NCBI Taxonomy" id="2493092"/>
    <lineage>
        <taxon>Bacteria</taxon>
        <taxon>Pseudomonadati</taxon>
        <taxon>Pseudomonadota</taxon>
        <taxon>Betaproteobacteria</taxon>
        <taxon>Burkholderiales</taxon>
        <taxon>Aquabacterium</taxon>
    </lineage>
</organism>
<dbReference type="Pfam" id="PF16220">
    <property type="entry name" value="DUF4880"/>
    <property type="match status" value="1"/>
</dbReference>
<dbReference type="PIRSF" id="PIRSF018266">
    <property type="entry name" value="FecR"/>
    <property type="match status" value="1"/>
</dbReference>
<evidence type="ECO:0000313" key="4">
    <source>
        <dbReference type="Proteomes" id="UP000269265"/>
    </source>
</evidence>
<dbReference type="OrthoDB" id="1100567at2"/>
<dbReference type="InterPro" id="IPR012373">
    <property type="entry name" value="Ferrdict_sens_TM"/>
</dbReference>
<proteinExistence type="predicted"/>
<gene>
    <name evidence="3" type="ORF">EIP75_10515</name>
</gene>
<dbReference type="Proteomes" id="UP000269265">
    <property type="component" value="Unassembled WGS sequence"/>
</dbReference>
<sequence length="324" mass="34808">MTQTPAPLPTPVVDAAVGWLVHLWSGEATEESRAQWQRWRAADPLHEQAWRRIEATNARWRAHAPGLAETLARSPKAAGRRRALGGMAALAVTGMAVWAGNEQVATHGWLAGVRTAKGEQRRLLLSDGTQLMLNTATALDIDYSPTLRRLRLYTGELLITTAPDTHLPKRPLVVDTPAGRAKALGTRFTVRHDAEGSAAPGTQVEVFEGAVELRSASGLALRIDAGQAARLPTGGTATAMAPPAEPAWAEGVLVASDMRLDAFLDELRRYRSGLIQLAPEVAGLRLSGVFPLGDTDHILQALGQVLPVRVQVPVRYWVRIGPAG</sequence>
<dbReference type="InterPro" id="IPR032623">
    <property type="entry name" value="FecR_N"/>
</dbReference>
<dbReference type="InterPro" id="IPR006860">
    <property type="entry name" value="FecR"/>
</dbReference>
<evidence type="ECO:0000259" key="1">
    <source>
        <dbReference type="Pfam" id="PF04773"/>
    </source>
</evidence>
<reference evidence="3 4" key="1">
    <citation type="submission" date="2018-12" db="EMBL/GenBank/DDBJ databases">
        <title>The whole draft genome of Aquabacterium sp. SJQ9.</title>
        <authorList>
            <person name="Sun L."/>
            <person name="Gao X."/>
            <person name="Chen W."/>
            <person name="Huang K."/>
        </authorList>
    </citation>
    <scope>NUCLEOTIDE SEQUENCE [LARGE SCALE GENOMIC DNA]</scope>
    <source>
        <strain evidence="3 4">SJQ9</strain>
    </source>
</reference>
<dbReference type="AlphaFoldDB" id="A0A3R8T1Y6"/>
<dbReference type="PANTHER" id="PTHR30273">
    <property type="entry name" value="PERIPLASMIC SIGNAL SENSOR AND SIGMA FACTOR ACTIVATOR FECR-RELATED"/>
    <property type="match status" value="1"/>
</dbReference>
<keyword evidence="4" id="KW-1185">Reference proteome</keyword>
<comment type="caution">
    <text evidence="3">The sequence shown here is derived from an EMBL/GenBank/DDBJ whole genome shotgun (WGS) entry which is preliminary data.</text>
</comment>
<accession>A0A3R8T1Y6</accession>
<feature type="domain" description="FecR N-terminal" evidence="2">
    <location>
        <begin position="14"/>
        <end position="55"/>
    </location>
</feature>
<dbReference type="GO" id="GO:0016989">
    <property type="term" value="F:sigma factor antagonist activity"/>
    <property type="evidence" value="ECO:0007669"/>
    <property type="project" value="TreeGrafter"/>
</dbReference>
<dbReference type="EMBL" id="RSED01000007">
    <property type="protein sequence ID" value="RRS04320.1"/>
    <property type="molecule type" value="Genomic_DNA"/>
</dbReference>